<dbReference type="EMBL" id="JACEFO010000270">
    <property type="protein sequence ID" value="KAF8775878.1"/>
    <property type="molecule type" value="Genomic_DNA"/>
</dbReference>
<evidence type="ECO:0000313" key="1">
    <source>
        <dbReference type="EMBL" id="KAF8694366.1"/>
    </source>
</evidence>
<name>A0A835FU13_9POAL</name>
<gene>
    <name evidence="2" type="ORF">HU200_004119</name>
    <name evidence="1" type="ORF">HU200_038290</name>
</gene>
<protein>
    <submittedName>
        <fullName evidence="2">Uncharacterized protein</fullName>
    </submittedName>
</protein>
<reference evidence="2" key="1">
    <citation type="submission" date="2020-07" db="EMBL/GenBank/DDBJ databases">
        <title>Genome sequence and genetic diversity analysis of an under-domesticated orphan crop, white fonio (Digitaria exilis).</title>
        <authorList>
            <person name="Bennetzen J.L."/>
            <person name="Chen S."/>
            <person name="Ma X."/>
            <person name="Wang X."/>
            <person name="Yssel A.E.J."/>
            <person name="Chaluvadi S.R."/>
            <person name="Johnson M."/>
            <person name="Gangashetty P."/>
            <person name="Hamidou F."/>
            <person name="Sanogo M.D."/>
            <person name="Zwaenepoel A."/>
            <person name="Wallace J."/>
            <person name="Van De Peer Y."/>
            <person name="Van Deynze A."/>
        </authorList>
    </citation>
    <scope>NUCLEOTIDE SEQUENCE</scope>
    <source>
        <tissue evidence="2">Leaves</tissue>
    </source>
</reference>
<proteinExistence type="predicted"/>
<dbReference type="EMBL" id="JACEFO010001907">
    <property type="protein sequence ID" value="KAF8694366.1"/>
    <property type="molecule type" value="Genomic_DNA"/>
</dbReference>
<dbReference type="OrthoDB" id="1858139at2759"/>
<evidence type="ECO:0000313" key="2">
    <source>
        <dbReference type="EMBL" id="KAF8775878.1"/>
    </source>
</evidence>
<keyword evidence="3" id="KW-1185">Reference proteome</keyword>
<dbReference type="Proteomes" id="UP000636709">
    <property type="component" value="Unassembled WGS sequence"/>
</dbReference>
<organism evidence="2 3">
    <name type="scientific">Digitaria exilis</name>
    <dbReference type="NCBI Taxonomy" id="1010633"/>
    <lineage>
        <taxon>Eukaryota</taxon>
        <taxon>Viridiplantae</taxon>
        <taxon>Streptophyta</taxon>
        <taxon>Embryophyta</taxon>
        <taxon>Tracheophyta</taxon>
        <taxon>Spermatophyta</taxon>
        <taxon>Magnoliopsida</taxon>
        <taxon>Liliopsida</taxon>
        <taxon>Poales</taxon>
        <taxon>Poaceae</taxon>
        <taxon>PACMAD clade</taxon>
        <taxon>Panicoideae</taxon>
        <taxon>Panicodae</taxon>
        <taxon>Paniceae</taxon>
        <taxon>Anthephorinae</taxon>
        <taxon>Digitaria</taxon>
    </lineage>
</organism>
<accession>A0A835FU13</accession>
<evidence type="ECO:0000313" key="3">
    <source>
        <dbReference type="Proteomes" id="UP000636709"/>
    </source>
</evidence>
<dbReference type="AlphaFoldDB" id="A0A835FU13"/>
<sequence>MAAAGAGPRAWVVDVEKTLGEADTSRHFIYHMPACIKDLPFPPDHHGDTGLVSMEKHKRRALHHLLRRAKKPLEEFVVAVILLDPFFF</sequence>
<comment type="caution">
    <text evidence="2">The sequence shown here is derived from an EMBL/GenBank/DDBJ whole genome shotgun (WGS) entry which is preliminary data.</text>
</comment>